<sequence>MGRQATDVDAQIQLLKDRGLYIDDDEKAKEYLLDIGYYRLGFYWHYFEVDENHNLREGISLDDIIKLYYFDVDLRNLLGKYLYRIEVHFRTQVVYHVSNHYLQSPTWFNDPRVVHAPFIQKLPKIYNDKFKSKNVPIRDHHAKYINDIYAPTWKTLEFFTFGQVYTLFKSLKEDIVKQKVSDVYQIRDIDVLENHILALINIRNICSHSGVLFDCNQPLGIRRIPNKRYRLRTRNQTNLNASIRLILFVLSKVSQNRADDLERELIALFASARTNGAVNEMIDQHIVFDLAI</sequence>
<protein>
    <submittedName>
        <fullName evidence="1">Abortive infection bacteriophage resistance protein</fullName>
    </submittedName>
</protein>
<evidence type="ECO:0000313" key="2">
    <source>
        <dbReference type="Proteomes" id="UP000251241"/>
    </source>
</evidence>
<dbReference type="Pfam" id="PF07751">
    <property type="entry name" value="Abi_2"/>
    <property type="match status" value="1"/>
</dbReference>
<dbReference type="EMBL" id="UAUU01000002">
    <property type="protein sequence ID" value="SPZ83575.1"/>
    <property type="molecule type" value="Genomic_DNA"/>
</dbReference>
<dbReference type="RefSeq" id="WP_112373490.1">
    <property type="nucleotide sequence ID" value="NZ_CP069793.1"/>
</dbReference>
<accession>A0A2X2J958</accession>
<reference evidence="1 2" key="1">
    <citation type="submission" date="2018-06" db="EMBL/GenBank/DDBJ databases">
        <authorList>
            <consortium name="Pathogen Informatics"/>
            <person name="Doyle S."/>
        </authorList>
    </citation>
    <scope>NUCLEOTIDE SEQUENCE [LARGE SCALE GENOMIC DNA]</scope>
    <source>
        <strain evidence="1 2">NCTC11343</strain>
    </source>
</reference>
<dbReference type="AlphaFoldDB" id="A0A2X2J958"/>
<dbReference type="Proteomes" id="UP000251241">
    <property type="component" value="Unassembled WGS sequence"/>
</dbReference>
<dbReference type="GeneID" id="97181838"/>
<evidence type="ECO:0000313" key="1">
    <source>
        <dbReference type="EMBL" id="SPZ83575.1"/>
    </source>
</evidence>
<dbReference type="InterPro" id="IPR011664">
    <property type="entry name" value="Abi_system_AbiD/AbiF-like"/>
</dbReference>
<organism evidence="1 2">
    <name type="scientific">Sphingobacterium multivorum</name>
    <dbReference type="NCBI Taxonomy" id="28454"/>
    <lineage>
        <taxon>Bacteria</taxon>
        <taxon>Pseudomonadati</taxon>
        <taxon>Bacteroidota</taxon>
        <taxon>Sphingobacteriia</taxon>
        <taxon>Sphingobacteriales</taxon>
        <taxon>Sphingobacteriaceae</taxon>
        <taxon>Sphingobacterium</taxon>
    </lineage>
</organism>
<gene>
    <name evidence="1" type="ORF">NCTC11343_00094</name>
</gene>
<proteinExistence type="predicted"/>
<name>A0A2X2J958_SPHMU</name>